<feature type="region of interest" description="Disordered" evidence="4">
    <location>
        <begin position="181"/>
        <end position="277"/>
    </location>
</feature>
<sequence>MPAFRNIGAPQRMSARLEKRTPVVYDNEGWPITDGLDTPTRCTYEQESLDIAKRDATTPVPRSPSPVPATINPSSLRIDADNEADVPTATATVPRRNSHSRRRDPGHVPRPRNAFIIFRSHYISTAQASGEGQQNELSKLAGKAWTKMSEEKKRPFAEQAAAEKMQHARDYPNYVYCPGRASAGKSSKAKAKAAAARRSSASSASSSSSANKKRASQRSRSPEWDSDEPESPALAHLPPPPRSNRTPRAAAQRAAQLMEHHPSMSPSASPECLRTDASESKSLFDELNPISEGFVPTEDIPVLELTPSPYMAPKSPQMPTLHVPCIPSHQETSQLVPGFKPYLPSDALNTTLPILPEFRHSAPYDHTLNGLHFDYSASNLYDTTVQPLPRSSDIDITIKCEPEDPSAACGGSNNCNDFDYYECSPTDFDSPMDDLPDDDFYKMYIRSPSPVEALF</sequence>
<feature type="compositionally biased region" description="Low complexity" evidence="4">
    <location>
        <begin position="181"/>
        <end position="210"/>
    </location>
</feature>
<feature type="domain" description="HMG box" evidence="5">
    <location>
        <begin position="108"/>
        <end position="175"/>
    </location>
</feature>
<accession>A0A8H5AUC6</accession>
<dbReference type="PROSITE" id="PS50118">
    <property type="entry name" value="HMG_BOX_2"/>
    <property type="match status" value="1"/>
</dbReference>
<gene>
    <name evidence="6" type="ORF">D9619_007924</name>
</gene>
<evidence type="ECO:0000256" key="3">
    <source>
        <dbReference type="PROSITE-ProRule" id="PRU00267"/>
    </source>
</evidence>
<protein>
    <recommendedName>
        <fullName evidence="5">HMG box domain-containing protein</fullName>
    </recommendedName>
</protein>
<dbReference type="InterPro" id="IPR050140">
    <property type="entry name" value="SRY-related_HMG-box_TF-like"/>
</dbReference>
<dbReference type="SUPFAM" id="SSF47095">
    <property type="entry name" value="HMG-box"/>
    <property type="match status" value="1"/>
</dbReference>
<dbReference type="SMART" id="SM00398">
    <property type="entry name" value="HMG"/>
    <property type="match status" value="1"/>
</dbReference>
<dbReference type="EMBL" id="JAACJJ010000057">
    <property type="protein sequence ID" value="KAF5310998.1"/>
    <property type="molecule type" value="Genomic_DNA"/>
</dbReference>
<evidence type="ECO:0000256" key="4">
    <source>
        <dbReference type="SAM" id="MobiDB-lite"/>
    </source>
</evidence>
<evidence type="ECO:0000313" key="7">
    <source>
        <dbReference type="Proteomes" id="UP000567179"/>
    </source>
</evidence>
<dbReference type="PANTHER" id="PTHR10270:SF161">
    <property type="entry name" value="SEX-DETERMINING REGION Y PROTEIN"/>
    <property type="match status" value="1"/>
</dbReference>
<organism evidence="6 7">
    <name type="scientific">Psilocybe cf. subviscida</name>
    <dbReference type="NCBI Taxonomy" id="2480587"/>
    <lineage>
        <taxon>Eukaryota</taxon>
        <taxon>Fungi</taxon>
        <taxon>Dikarya</taxon>
        <taxon>Basidiomycota</taxon>
        <taxon>Agaricomycotina</taxon>
        <taxon>Agaricomycetes</taxon>
        <taxon>Agaricomycetidae</taxon>
        <taxon>Agaricales</taxon>
        <taxon>Agaricineae</taxon>
        <taxon>Strophariaceae</taxon>
        <taxon>Psilocybe</taxon>
    </lineage>
</organism>
<dbReference type="AlphaFoldDB" id="A0A8H5AUC6"/>
<feature type="DNA-binding region" description="HMG box" evidence="3">
    <location>
        <begin position="108"/>
        <end position="175"/>
    </location>
</feature>
<feature type="region of interest" description="Disordered" evidence="4">
    <location>
        <begin position="47"/>
        <end position="111"/>
    </location>
</feature>
<dbReference type="InterPro" id="IPR036910">
    <property type="entry name" value="HMG_box_dom_sf"/>
</dbReference>
<reference evidence="6 7" key="1">
    <citation type="journal article" date="2020" name="ISME J.">
        <title>Uncovering the hidden diversity of litter-decomposition mechanisms in mushroom-forming fungi.</title>
        <authorList>
            <person name="Floudas D."/>
            <person name="Bentzer J."/>
            <person name="Ahren D."/>
            <person name="Johansson T."/>
            <person name="Persson P."/>
            <person name="Tunlid A."/>
        </authorList>
    </citation>
    <scope>NUCLEOTIDE SEQUENCE [LARGE SCALE GENOMIC DNA]</scope>
    <source>
        <strain evidence="6 7">CBS 101986</strain>
    </source>
</reference>
<dbReference type="CDD" id="cd01389">
    <property type="entry name" value="HMG-box_ROX1-like"/>
    <property type="match status" value="1"/>
</dbReference>
<dbReference type="InterPro" id="IPR009071">
    <property type="entry name" value="HMG_box_dom"/>
</dbReference>
<dbReference type="Pfam" id="PF00505">
    <property type="entry name" value="HMG_box"/>
    <property type="match status" value="1"/>
</dbReference>
<dbReference type="PANTHER" id="PTHR10270">
    <property type="entry name" value="SOX TRANSCRIPTION FACTOR"/>
    <property type="match status" value="1"/>
</dbReference>
<dbReference type="GO" id="GO:0001228">
    <property type="term" value="F:DNA-binding transcription activator activity, RNA polymerase II-specific"/>
    <property type="evidence" value="ECO:0007669"/>
    <property type="project" value="TreeGrafter"/>
</dbReference>
<dbReference type="GO" id="GO:0005634">
    <property type="term" value="C:nucleus"/>
    <property type="evidence" value="ECO:0007669"/>
    <property type="project" value="UniProtKB-UniRule"/>
</dbReference>
<dbReference type="Gene3D" id="1.10.30.10">
    <property type="entry name" value="High mobility group box domain"/>
    <property type="match status" value="1"/>
</dbReference>
<dbReference type="GO" id="GO:0000978">
    <property type="term" value="F:RNA polymerase II cis-regulatory region sequence-specific DNA binding"/>
    <property type="evidence" value="ECO:0007669"/>
    <property type="project" value="TreeGrafter"/>
</dbReference>
<evidence type="ECO:0000256" key="2">
    <source>
        <dbReference type="ARBA" id="ARBA00023163"/>
    </source>
</evidence>
<evidence type="ECO:0000259" key="5">
    <source>
        <dbReference type="PROSITE" id="PS50118"/>
    </source>
</evidence>
<comment type="caution">
    <text evidence="6">The sequence shown here is derived from an EMBL/GenBank/DDBJ whole genome shotgun (WGS) entry which is preliminary data.</text>
</comment>
<evidence type="ECO:0000256" key="1">
    <source>
        <dbReference type="ARBA" id="ARBA00023125"/>
    </source>
</evidence>
<keyword evidence="7" id="KW-1185">Reference proteome</keyword>
<keyword evidence="1 3" id="KW-0238">DNA-binding</keyword>
<dbReference type="OrthoDB" id="6247875at2759"/>
<keyword evidence="3" id="KW-0539">Nucleus</keyword>
<dbReference type="GO" id="GO:0030154">
    <property type="term" value="P:cell differentiation"/>
    <property type="evidence" value="ECO:0007669"/>
    <property type="project" value="TreeGrafter"/>
</dbReference>
<name>A0A8H5AUC6_9AGAR</name>
<proteinExistence type="predicted"/>
<dbReference type="GO" id="GO:0000122">
    <property type="term" value="P:negative regulation of transcription by RNA polymerase II"/>
    <property type="evidence" value="ECO:0007669"/>
    <property type="project" value="TreeGrafter"/>
</dbReference>
<dbReference type="Proteomes" id="UP000567179">
    <property type="component" value="Unassembled WGS sequence"/>
</dbReference>
<keyword evidence="2" id="KW-0804">Transcription</keyword>
<evidence type="ECO:0000313" key="6">
    <source>
        <dbReference type="EMBL" id="KAF5310998.1"/>
    </source>
</evidence>